<dbReference type="PROSITE" id="PS50893">
    <property type="entry name" value="ABC_TRANSPORTER_2"/>
    <property type="match status" value="1"/>
</dbReference>
<dbReference type="NCBIfam" id="TIGR01188">
    <property type="entry name" value="drrA"/>
    <property type="match status" value="1"/>
</dbReference>
<evidence type="ECO:0000256" key="2">
    <source>
        <dbReference type="ARBA" id="ARBA00022448"/>
    </source>
</evidence>
<evidence type="ECO:0000313" key="7">
    <source>
        <dbReference type="EMBL" id="WWQ59626.1"/>
    </source>
</evidence>
<dbReference type="PANTHER" id="PTHR43582:SF2">
    <property type="entry name" value="LINEARMYCIN RESISTANCE ATP-BINDING PROTEIN LNRL"/>
    <property type="match status" value="1"/>
</dbReference>
<proteinExistence type="inferred from homology"/>
<dbReference type="Proteomes" id="UP001432202">
    <property type="component" value="Chromosome"/>
</dbReference>
<dbReference type="InterPro" id="IPR003593">
    <property type="entry name" value="AAA+_ATPase"/>
</dbReference>
<dbReference type="EMBL" id="CP146016">
    <property type="protein sequence ID" value="WWQ59626.1"/>
    <property type="molecule type" value="Genomic_DNA"/>
</dbReference>
<dbReference type="GO" id="GO:1900753">
    <property type="term" value="P:doxorubicin transport"/>
    <property type="evidence" value="ECO:0007669"/>
    <property type="project" value="InterPro"/>
</dbReference>
<keyword evidence="8" id="KW-1185">Reference proteome</keyword>
<keyword evidence="4 7" id="KW-0067">ATP-binding</keyword>
<evidence type="ECO:0000313" key="8">
    <source>
        <dbReference type="Proteomes" id="UP001432202"/>
    </source>
</evidence>
<dbReference type="GO" id="GO:0043215">
    <property type="term" value="P:daunorubicin transport"/>
    <property type="evidence" value="ECO:0007669"/>
    <property type="project" value="InterPro"/>
</dbReference>
<reference evidence="7 8" key="1">
    <citation type="submission" date="2024-02" db="EMBL/GenBank/DDBJ databases">
        <title>STSV induces naive adaptation in Sulfolobus.</title>
        <authorList>
            <person name="Xiang X."/>
            <person name="Song M."/>
        </authorList>
    </citation>
    <scope>NUCLEOTIDE SEQUENCE [LARGE SCALE GENOMIC DNA]</scope>
    <source>
        <strain evidence="7 8">RT2</strain>
    </source>
</reference>
<keyword evidence="2" id="KW-0813">Transport</keyword>
<evidence type="ECO:0000256" key="5">
    <source>
        <dbReference type="ARBA" id="ARBA00049985"/>
    </source>
</evidence>
<dbReference type="SMART" id="SM00382">
    <property type="entry name" value="AAA"/>
    <property type="match status" value="1"/>
</dbReference>
<dbReference type="InterPro" id="IPR017871">
    <property type="entry name" value="ABC_transporter-like_CS"/>
</dbReference>
<dbReference type="GO" id="GO:0005886">
    <property type="term" value="C:plasma membrane"/>
    <property type="evidence" value="ECO:0007669"/>
    <property type="project" value="UniProtKB-SubCell"/>
</dbReference>
<accession>A0AAX4KXL7</accession>
<evidence type="ECO:0000256" key="3">
    <source>
        <dbReference type="ARBA" id="ARBA00022741"/>
    </source>
</evidence>
<dbReference type="SUPFAM" id="SSF52540">
    <property type="entry name" value="P-loop containing nucleoside triphosphate hydrolases"/>
    <property type="match status" value="1"/>
</dbReference>
<dbReference type="InterPro" id="IPR025302">
    <property type="entry name" value="DrrA1/2-like_C"/>
</dbReference>
<keyword evidence="3" id="KW-0547">Nucleotide-binding</keyword>
<organism evidence="7 8">
    <name type="scientific">Sulfolobus tengchongensis</name>
    <dbReference type="NCBI Taxonomy" id="207809"/>
    <lineage>
        <taxon>Archaea</taxon>
        <taxon>Thermoproteota</taxon>
        <taxon>Thermoprotei</taxon>
        <taxon>Sulfolobales</taxon>
        <taxon>Sulfolobaceae</taxon>
        <taxon>Sulfolobus</taxon>
    </lineage>
</organism>
<evidence type="ECO:0000259" key="6">
    <source>
        <dbReference type="PROSITE" id="PS50893"/>
    </source>
</evidence>
<protein>
    <submittedName>
        <fullName evidence="7">ATP-binding cassette domain-containing protein</fullName>
    </submittedName>
</protein>
<sequence>MFFNNLSIYVKDLVKIYNGEVKALNGVNLEVEKGTAFALLGPNGAGKTTLIRILTTQIPPTNGSAFVGGYSVTDEPDKVRKVIGYVPQEISVWTDLTAYDNLLIYAKIYGIPSSERKERIEDILDKFGLYEVRNDLVKTYSGGMIRRLEIACALLTMPKILFLDEPTIGLDPVARKVVWEELKVFKEEHEITIFFTTHYMDEADIYSDKIALIDKGKILRVGTSEELKRSIGSTIISFETENNSNNELLYKIKEINSVEDIIIKSNQVSVIVKDTDIVLPSLIDFMRNNNIKFKRLEVREITLDDVFIKYVGNSIEVRGRSTEVRQVRSRIKGG</sequence>
<evidence type="ECO:0000256" key="1">
    <source>
        <dbReference type="ARBA" id="ARBA00004413"/>
    </source>
</evidence>
<dbReference type="AlphaFoldDB" id="A0AAX4KXL7"/>
<comment type="similarity">
    <text evidence="5">Belongs to the ABC transporter superfamily. Drug exporter-1 (DrugE1) (TC 3.A.1.105) family.</text>
</comment>
<gene>
    <name evidence="7" type="ORF">V6M85_09040</name>
</gene>
<dbReference type="Pfam" id="PF13732">
    <property type="entry name" value="DrrA1-3_C"/>
    <property type="match status" value="1"/>
</dbReference>
<dbReference type="InterPro" id="IPR027417">
    <property type="entry name" value="P-loop_NTPase"/>
</dbReference>
<feature type="domain" description="ABC transporter" evidence="6">
    <location>
        <begin position="8"/>
        <end position="240"/>
    </location>
</feature>
<dbReference type="PROSITE" id="PS00211">
    <property type="entry name" value="ABC_TRANSPORTER_1"/>
    <property type="match status" value="1"/>
</dbReference>
<dbReference type="GeneID" id="89336911"/>
<name>A0AAX4KXL7_9CREN</name>
<dbReference type="InterPro" id="IPR005894">
    <property type="entry name" value="DrrA"/>
</dbReference>
<dbReference type="Gene3D" id="3.40.50.300">
    <property type="entry name" value="P-loop containing nucleotide triphosphate hydrolases"/>
    <property type="match status" value="1"/>
</dbReference>
<comment type="subcellular location">
    <subcellularLocation>
        <location evidence="1">Cell membrane</location>
        <topology evidence="1">Peripheral membrane protein</topology>
        <orientation evidence="1">Cytoplasmic side</orientation>
    </subcellularLocation>
</comment>
<dbReference type="RefSeq" id="WP_338599001.1">
    <property type="nucleotide sequence ID" value="NZ_CP146016.1"/>
</dbReference>
<dbReference type="GO" id="GO:0005524">
    <property type="term" value="F:ATP binding"/>
    <property type="evidence" value="ECO:0007669"/>
    <property type="project" value="UniProtKB-KW"/>
</dbReference>
<dbReference type="GO" id="GO:0016887">
    <property type="term" value="F:ATP hydrolysis activity"/>
    <property type="evidence" value="ECO:0007669"/>
    <property type="project" value="InterPro"/>
</dbReference>
<dbReference type="PANTHER" id="PTHR43582">
    <property type="entry name" value="LINEARMYCIN RESISTANCE ATP-BINDING PROTEIN LNRL"/>
    <property type="match status" value="1"/>
</dbReference>
<dbReference type="Pfam" id="PF00005">
    <property type="entry name" value="ABC_tran"/>
    <property type="match status" value="1"/>
</dbReference>
<evidence type="ECO:0000256" key="4">
    <source>
        <dbReference type="ARBA" id="ARBA00022840"/>
    </source>
</evidence>
<dbReference type="InterPro" id="IPR003439">
    <property type="entry name" value="ABC_transporter-like_ATP-bd"/>
</dbReference>